<evidence type="ECO:0000313" key="3">
    <source>
        <dbReference type="EMBL" id="GBG32028.1"/>
    </source>
</evidence>
<dbReference type="InParanoid" id="A0A2R5GQI1"/>
<comment type="caution">
    <text evidence="3">The sequence shown here is derived from an EMBL/GenBank/DDBJ whole genome shotgun (WGS) entry which is preliminary data.</text>
</comment>
<protein>
    <submittedName>
        <fullName evidence="3">Protein bcp1</fullName>
    </submittedName>
</protein>
<dbReference type="GO" id="GO:0005634">
    <property type="term" value="C:nucleus"/>
    <property type="evidence" value="ECO:0007669"/>
    <property type="project" value="TreeGrafter"/>
</dbReference>
<feature type="compositionally biased region" description="Low complexity" evidence="2">
    <location>
        <begin position="24"/>
        <end position="40"/>
    </location>
</feature>
<dbReference type="Pfam" id="PF13862">
    <property type="entry name" value="BCCIP"/>
    <property type="match status" value="1"/>
</dbReference>
<dbReference type="EMBL" id="BEYU01000111">
    <property type="protein sequence ID" value="GBG32028.1"/>
    <property type="molecule type" value="Genomic_DNA"/>
</dbReference>
<dbReference type="AlphaFoldDB" id="A0A2R5GQI1"/>
<feature type="compositionally biased region" description="Acidic residues" evidence="2">
    <location>
        <begin position="55"/>
        <end position="71"/>
    </location>
</feature>
<evidence type="ECO:0000313" key="4">
    <source>
        <dbReference type="Proteomes" id="UP000241890"/>
    </source>
</evidence>
<reference evidence="3 4" key="1">
    <citation type="submission" date="2017-12" db="EMBL/GenBank/DDBJ databases">
        <title>Sequencing, de novo assembly and annotation of complete genome of a new Thraustochytrid species, strain FCC1311.</title>
        <authorList>
            <person name="Sedici K."/>
            <person name="Godart F."/>
            <person name="Aiese Cigliano R."/>
            <person name="Sanseverino W."/>
            <person name="Barakat M."/>
            <person name="Ortet P."/>
            <person name="Marechal E."/>
            <person name="Cagnac O."/>
            <person name="Amato A."/>
        </authorList>
    </citation>
    <scope>NUCLEOTIDE SEQUENCE [LARGE SCALE GENOMIC DNA]</scope>
</reference>
<dbReference type="PANTHER" id="PTHR13261">
    <property type="entry name" value="BRCA2 AND CDKN1A INTERACTING PROTEIN"/>
    <property type="match status" value="1"/>
</dbReference>
<comment type="similarity">
    <text evidence="1">Belongs to the BCP1 family.</text>
</comment>
<name>A0A2R5GQI1_9STRA</name>
<proteinExistence type="inferred from homology"/>
<sequence length="441" mass="47625">MAKKRGRGAQQEKGPAPQAKKEQQGGQSKKAKKAQQVASELEAKKVDAKVKADADSSEDESSDGEMLDVGDDLATLGNGASKKGAPVKRVASKATASKVNRTGGGGDDNGDDDDDDDDDSEADEYEKILMEKGENKKMLNVDFEFCDPKEDDFAMIKALITQGTAGLVPNIGLELGTLAGDITEQAAVGTTICVDSEVYGFASALASKHYTKQAYFAALKEWILAACPAQRKTELTEAFEKKGLAWIVSERLVNMPGQLAPPLLRMLCEDVEWARANVAETGGSKDMFDFAYALFLAPCFMGAMKTQAEKDLDESSSSEDEDDDDDDDDDDEGNGQKESTEANASAKSPKNKQAAKGKAPKASKDLVPERDEAPLYLHYEDEDLVKMAEMTFPIKLATKVVLEGKAKGAVPQKHRPRHAQVVLIKLPTLRKVVAQLEKEAL</sequence>
<keyword evidence="4" id="KW-1185">Reference proteome</keyword>
<feature type="compositionally biased region" description="Basic residues" evidence="2">
    <location>
        <begin position="349"/>
        <end position="361"/>
    </location>
</feature>
<dbReference type="Proteomes" id="UP000241890">
    <property type="component" value="Unassembled WGS sequence"/>
</dbReference>
<dbReference type="PANTHER" id="PTHR13261:SF0">
    <property type="entry name" value="BRCA2 AND CDKN1A-INTERACTING PROTEIN"/>
    <property type="match status" value="1"/>
</dbReference>
<gene>
    <name evidence="3" type="ORF">FCC1311_082532</name>
</gene>
<dbReference type="OrthoDB" id="27543at2759"/>
<feature type="compositionally biased region" description="Basic and acidic residues" evidence="2">
    <location>
        <begin position="41"/>
        <end position="54"/>
    </location>
</feature>
<feature type="compositionally biased region" description="Acidic residues" evidence="2">
    <location>
        <begin position="108"/>
        <end position="121"/>
    </location>
</feature>
<accession>A0A2R5GQI1</accession>
<evidence type="ECO:0000256" key="1">
    <source>
        <dbReference type="ARBA" id="ARBA00006781"/>
    </source>
</evidence>
<feature type="region of interest" description="Disordered" evidence="2">
    <location>
        <begin position="307"/>
        <end position="369"/>
    </location>
</feature>
<feature type="region of interest" description="Disordered" evidence="2">
    <location>
        <begin position="1"/>
        <end position="121"/>
    </location>
</feature>
<organism evidence="3 4">
    <name type="scientific">Hondaea fermentalgiana</name>
    <dbReference type="NCBI Taxonomy" id="2315210"/>
    <lineage>
        <taxon>Eukaryota</taxon>
        <taxon>Sar</taxon>
        <taxon>Stramenopiles</taxon>
        <taxon>Bigyra</taxon>
        <taxon>Labyrinthulomycetes</taxon>
        <taxon>Thraustochytrida</taxon>
        <taxon>Thraustochytriidae</taxon>
        <taxon>Hondaea</taxon>
    </lineage>
</organism>
<evidence type="ECO:0000256" key="2">
    <source>
        <dbReference type="SAM" id="MobiDB-lite"/>
    </source>
</evidence>
<dbReference type="InterPro" id="IPR025602">
    <property type="entry name" value="BCP1_family"/>
</dbReference>
<feature type="compositionally biased region" description="Acidic residues" evidence="2">
    <location>
        <begin position="311"/>
        <end position="333"/>
    </location>
</feature>